<evidence type="ECO:0000313" key="3">
    <source>
        <dbReference type="Proteomes" id="UP000314294"/>
    </source>
</evidence>
<evidence type="ECO:0000313" key="2">
    <source>
        <dbReference type="EMBL" id="TNN82339.1"/>
    </source>
</evidence>
<sequence length="106" mass="11824">MWLLVSLSKLLWPSLLRLSLKWETPQTVNPDPAAYTGRLRASCFTMRPSGATVGPYYNANDRGGLASTEGTYSEEHLQLKRYVINTSDSNPHGLKVPATNTQWQSN</sequence>
<comment type="caution">
    <text evidence="2">The sequence shown here is derived from an EMBL/GenBank/DDBJ whole genome shotgun (WGS) entry which is preliminary data.</text>
</comment>
<evidence type="ECO:0000256" key="1">
    <source>
        <dbReference type="SAM" id="SignalP"/>
    </source>
</evidence>
<dbReference type="EMBL" id="SRLO01000040">
    <property type="protein sequence ID" value="TNN82339.1"/>
    <property type="molecule type" value="Genomic_DNA"/>
</dbReference>
<proteinExistence type="predicted"/>
<organism evidence="2 3">
    <name type="scientific">Liparis tanakae</name>
    <name type="common">Tanaka's snailfish</name>
    <dbReference type="NCBI Taxonomy" id="230148"/>
    <lineage>
        <taxon>Eukaryota</taxon>
        <taxon>Metazoa</taxon>
        <taxon>Chordata</taxon>
        <taxon>Craniata</taxon>
        <taxon>Vertebrata</taxon>
        <taxon>Euteleostomi</taxon>
        <taxon>Actinopterygii</taxon>
        <taxon>Neopterygii</taxon>
        <taxon>Teleostei</taxon>
        <taxon>Neoteleostei</taxon>
        <taxon>Acanthomorphata</taxon>
        <taxon>Eupercaria</taxon>
        <taxon>Perciformes</taxon>
        <taxon>Cottioidei</taxon>
        <taxon>Cottales</taxon>
        <taxon>Liparidae</taxon>
        <taxon>Liparis</taxon>
    </lineage>
</organism>
<dbReference type="Proteomes" id="UP000314294">
    <property type="component" value="Unassembled WGS sequence"/>
</dbReference>
<keyword evidence="3" id="KW-1185">Reference proteome</keyword>
<feature type="signal peptide" evidence="1">
    <location>
        <begin position="1"/>
        <end position="17"/>
    </location>
</feature>
<protein>
    <submittedName>
        <fullName evidence="2">Uncharacterized protein</fullName>
    </submittedName>
</protein>
<accession>A0A4Z2IWH7</accession>
<keyword evidence="1" id="KW-0732">Signal</keyword>
<name>A0A4Z2IWH7_9TELE</name>
<dbReference type="AlphaFoldDB" id="A0A4Z2IWH7"/>
<gene>
    <name evidence="2" type="ORF">EYF80_007460</name>
</gene>
<feature type="chain" id="PRO_5021292802" evidence="1">
    <location>
        <begin position="18"/>
        <end position="106"/>
    </location>
</feature>
<reference evidence="2 3" key="1">
    <citation type="submission" date="2019-03" db="EMBL/GenBank/DDBJ databases">
        <title>First draft genome of Liparis tanakae, snailfish: a comprehensive survey of snailfish specific genes.</title>
        <authorList>
            <person name="Kim W."/>
            <person name="Song I."/>
            <person name="Jeong J.-H."/>
            <person name="Kim D."/>
            <person name="Kim S."/>
            <person name="Ryu S."/>
            <person name="Song J.Y."/>
            <person name="Lee S.K."/>
        </authorList>
    </citation>
    <scope>NUCLEOTIDE SEQUENCE [LARGE SCALE GENOMIC DNA]</scope>
    <source>
        <tissue evidence="2">Muscle</tissue>
    </source>
</reference>